<accession>A0A9Q4GH01</accession>
<dbReference type="PROSITE" id="PS50113">
    <property type="entry name" value="PAC"/>
    <property type="match status" value="1"/>
</dbReference>
<dbReference type="CDD" id="cd00156">
    <property type="entry name" value="REC"/>
    <property type="match status" value="1"/>
</dbReference>
<dbReference type="AlphaFoldDB" id="A0A9Q4GH01"/>
<dbReference type="PROSITE" id="PS50110">
    <property type="entry name" value="RESPONSE_REGULATORY"/>
    <property type="match status" value="1"/>
</dbReference>
<dbReference type="Pfam" id="PF00072">
    <property type="entry name" value="Response_reg"/>
    <property type="match status" value="1"/>
</dbReference>
<protein>
    <submittedName>
        <fullName evidence="5">PAS domain S-box protein</fullName>
    </submittedName>
</protein>
<dbReference type="SMART" id="SM00086">
    <property type="entry name" value="PAC"/>
    <property type="match status" value="1"/>
</dbReference>
<dbReference type="SMART" id="SM00448">
    <property type="entry name" value="REC"/>
    <property type="match status" value="1"/>
</dbReference>
<dbReference type="Proteomes" id="UP001149411">
    <property type="component" value="Unassembled WGS sequence"/>
</dbReference>
<dbReference type="InterPro" id="IPR000700">
    <property type="entry name" value="PAS-assoc_C"/>
</dbReference>
<evidence type="ECO:0000256" key="1">
    <source>
        <dbReference type="PROSITE-ProRule" id="PRU00169"/>
    </source>
</evidence>
<organism evidence="5 6">
    <name type="scientific">Halorutilus salinus</name>
    <dbReference type="NCBI Taxonomy" id="2487751"/>
    <lineage>
        <taxon>Archaea</taxon>
        <taxon>Methanobacteriati</taxon>
        <taxon>Methanobacteriota</taxon>
        <taxon>Stenosarchaea group</taxon>
        <taxon>Halobacteria</taxon>
        <taxon>Halorutilales</taxon>
        <taxon>Halorutilaceae</taxon>
        <taxon>Halorutilus</taxon>
    </lineage>
</organism>
<dbReference type="CDD" id="cd00130">
    <property type="entry name" value="PAS"/>
    <property type="match status" value="2"/>
</dbReference>
<dbReference type="InterPro" id="IPR000014">
    <property type="entry name" value="PAS"/>
</dbReference>
<dbReference type="NCBIfam" id="TIGR00229">
    <property type="entry name" value="sensory_box"/>
    <property type="match status" value="2"/>
</dbReference>
<dbReference type="PANTHER" id="PTHR44757">
    <property type="entry name" value="DIGUANYLATE CYCLASE DGCP"/>
    <property type="match status" value="1"/>
</dbReference>
<evidence type="ECO:0000259" key="4">
    <source>
        <dbReference type="PROSITE" id="PS50113"/>
    </source>
</evidence>
<gene>
    <name evidence="5" type="ORF">EGH25_02820</name>
</gene>
<evidence type="ECO:0000313" key="5">
    <source>
        <dbReference type="EMBL" id="MCX2818285.1"/>
    </source>
</evidence>
<dbReference type="Gene3D" id="3.30.450.20">
    <property type="entry name" value="PAS domain"/>
    <property type="match status" value="2"/>
</dbReference>
<feature type="domain" description="PAS" evidence="3">
    <location>
        <begin position="269"/>
        <end position="339"/>
    </location>
</feature>
<dbReference type="InterPro" id="IPR013767">
    <property type="entry name" value="PAS_fold"/>
</dbReference>
<dbReference type="SUPFAM" id="SSF52172">
    <property type="entry name" value="CheY-like"/>
    <property type="match status" value="1"/>
</dbReference>
<evidence type="ECO:0000259" key="3">
    <source>
        <dbReference type="PROSITE" id="PS50112"/>
    </source>
</evidence>
<comment type="caution">
    <text evidence="5">The sequence shown here is derived from an EMBL/GenBank/DDBJ whole genome shotgun (WGS) entry which is preliminary data.</text>
</comment>
<dbReference type="RefSeq" id="WP_266086040.1">
    <property type="nucleotide sequence ID" value="NZ_RKLV01000002.1"/>
</dbReference>
<proteinExistence type="predicted"/>
<feature type="domain" description="PAS" evidence="3">
    <location>
        <begin position="142"/>
        <end position="213"/>
    </location>
</feature>
<keyword evidence="6" id="KW-1185">Reference proteome</keyword>
<comment type="caution">
    <text evidence="1">Lacks conserved residue(s) required for the propagation of feature annotation.</text>
</comment>
<feature type="domain" description="PAC" evidence="4">
    <location>
        <begin position="218"/>
        <end position="268"/>
    </location>
</feature>
<dbReference type="Pfam" id="PF00989">
    <property type="entry name" value="PAS"/>
    <property type="match status" value="1"/>
</dbReference>
<evidence type="ECO:0000313" key="6">
    <source>
        <dbReference type="Proteomes" id="UP001149411"/>
    </source>
</evidence>
<dbReference type="EMBL" id="RKLV01000002">
    <property type="protein sequence ID" value="MCX2818285.1"/>
    <property type="molecule type" value="Genomic_DNA"/>
</dbReference>
<feature type="domain" description="Response regulatory" evidence="2">
    <location>
        <begin position="10"/>
        <end position="124"/>
    </location>
</feature>
<dbReference type="InterPro" id="IPR035965">
    <property type="entry name" value="PAS-like_dom_sf"/>
</dbReference>
<dbReference type="GO" id="GO:0000160">
    <property type="term" value="P:phosphorelay signal transduction system"/>
    <property type="evidence" value="ECO:0007669"/>
    <property type="project" value="InterPro"/>
</dbReference>
<name>A0A9Q4GH01_9EURY</name>
<dbReference type="InterPro" id="IPR001789">
    <property type="entry name" value="Sig_transdc_resp-reg_receiver"/>
</dbReference>
<reference evidence="5" key="1">
    <citation type="submission" date="2022-09" db="EMBL/GenBank/DDBJ databases">
        <title>Haloadaptaus new haloarchaeum isolated from saline soil.</title>
        <authorList>
            <person name="Duran-Viseras A."/>
            <person name="Sanchez-Porro C."/>
            <person name="Ventosa A."/>
        </authorList>
    </citation>
    <scope>NUCLEOTIDE SEQUENCE</scope>
    <source>
        <strain evidence="5">F3-133</strain>
    </source>
</reference>
<dbReference type="InterPro" id="IPR011006">
    <property type="entry name" value="CheY-like_superfamily"/>
</dbReference>
<dbReference type="Gene3D" id="3.40.50.2300">
    <property type="match status" value="1"/>
</dbReference>
<dbReference type="Pfam" id="PF13426">
    <property type="entry name" value="PAS_9"/>
    <property type="match status" value="1"/>
</dbReference>
<dbReference type="SUPFAM" id="SSF55785">
    <property type="entry name" value="PYP-like sensor domain (PAS domain)"/>
    <property type="match status" value="2"/>
</dbReference>
<sequence length="384" mass="42966">MGVKTGRGYRVLLVGDDREVLNSVKGFLEERDGFEAVVAESVDEAVDHVDEAGTDCVVCGEGTGEVDGVEILRRVRASSDVPFVAFLGDVSSEDEMEAIEAGATDVVRGTLRGFIAGVEDPGREQHDVLANRVRNIVERERARTNYREVFEKINDALFIENPETGEILDVNERMCEMHGYTREEALGLNVSDVSADEEPYTEERALRNLQKAEREGSRVFEWKNVTKDGRTFWVEVSLRRAEIDGEDRVLAVVRDISERKKNERRRRESEEKFRAIVEQSLAGVYVVKDGVFDYVNTAFADALGEEVNDVVGTHATEYAATEEDRERMRENLRKREEGEVDSIRYSFATETADGERKRLVVHGTRIELPDGPAVAGALVEADGG</sequence>
<dbReference type="PANTHER" id="PTHR44757:SF2">
    <property type="entry name" value="BIOFILM ARCHITECTURE MAINTENANCE PROTEIN MBAA"/>
    <property type="match status" value="1"/>
</dbReference>
<dbReference type="PROSITE" id="PS50112">
    <property type="entry name" value="PAS"/>
    <property type="match status" value="2"/>
</dbReference>
<evidence type="ECO:0000259" key="2">
    <source>
        <dbReference type="PROSITE" id="PS50110"/>
    </source>
</evidence>
<dbReference type="SMART" id="SM00091">
    <property type="entry name" value="PAS"/>
    <property type="match status" value="2"/>
</dbReference>
<dbReference type="InterPro" id="IPR052155">
    <property type="entry name" value="Biofilm_reg_signaling"/>
</dbReference>
<dbReference type="InterPro" id="IPR001610">
    <property type="entry name" value="PAC"/>
</dbReference>
<dbReference type="GO" id="GO:0006355">
    <property type="term" value="P:regulation of DNA-templated transcription"/>
    <property type="evidence" value="ECO:0007669"/>
    <property type="project" value="InterPro"/>
</dbReference>